<evidence type="ECO:0000313" key="4">
    <source>
        <dbReference type="EMBL" id="CAJ1405476.1"/>
    </source>
</evidence>
<dbReference type="Proteomes" id="UP001178507">
    <property type="component" value="Unassembled WGS sequence"/>
</dbReference>
<dbReference type="EMBL" id="CAUJNA010000381">
    <property type="protein sequence ID" value="CAJ1376320.1"/>
    <property type="molecule type" value="Genomic_DNA"/>
</dbReference>
<keyword evidence="5" id="KW-1185">Reference proteome</keyword>
<proteinExistence type="predicted"/>
<evidence type="ECO:0000313" key="3">
    <source>
        <dbReference type="EMBL" id="CAJ1401528.1"/>
    </source>
</evidence>
<protein>
    <submittedName>
        <fullName evidence="4">Uncharacterized protein</fullName>
    </submittedName>
</protein>
<reference evidence="4" key="1">
    <citation type="submission" date="2023-08" db="EMBL/GenBank/DDBJ databases">
        <authorList>
            <person name="Chen Y."/>
            <person name="Shah S."/>
            <person name="Dougan E. K."/>
            <person name="Thang M."/>
            <person name="Chan C."/>
        </authorList>
    </citation>
    <scope>NUCLEOTIDE SEQUENCE</scope>
</reference>
<name>A0AA36JGZ9_9DINO</name>
<dbReference type="EMBL" id="CAUJNA010003417">
    <property type="protein sequence ID" value="CAJ1401528.1"/>
    <property type="molecule type" value="Genomic_DNA"/>
</dbReference>
<dbReference type="EMBL" id="CAUJNA010003364">
    <property type="protein sequence ID" value="CAJ1400242.1"/>
    <property type="molecule type" value="Genomic_DNA"/>
</dbReference>
<dbReference type="EMBL" id="CAUJNA010003586">
    <property type="protein sequence ID" value="CAJ1405476.1"/>
    <property type="molecule type" value="Genomic_DNA"/>
</dbReference>
<dbReference type="AlphaFoldDB" id="A0AA36JGZ9"/>
<accession>A0AA36JGZ9</accession>
<evidence type="ECO:0000313" key="5">
    <source>
        <dbReference type="Proteomes" id="UP001178507"/>
    </source>
</evidence>
<organism evidence="4 5">
    <name type="scientific">Effrenium voratum</name>
    <dbReference type="NCBI Taxonomy" id="2562239"/>
    <lineage>
        <taxon>Eukaryota</taxon>
        <taxon>Sar</taxon>
        <taxon>Alveolata</taxon>
        <taxon>Dinophyceae</taxon>
        <taxon>Suessiales</taxon>
        <taxon>Symbiodiniaceae</taxon>
        <taxon>Effrenium</taxon>
    </lineage>
</organism>
<gene>
    <name evidence="2" type="ORF">EVOR1521_LOCUS23625</name>
    <name evidence="3" type="ORF">EVOR1521_LOCUS24652</name>
    <name evidence="4" type="ORF">EVOR1521_LOCUS27673</name>
    <name evidence="1" type="ORF">EVOR1521_LOCUS5413</name>
</gene>
<comment type="caution">
    <text evidence="4">The sequence shown here is derived from an EMBL/GenBank/DDBJ whole genome shotgun (WGS) entry which is preliminary data.</text>
</comment>
<sequence length="169" mass="18862">MLKGCADKVKIFLESARALARSQIAAEQAWQASRKHNVEIVCSDIPDLFTHSPTPAQSFIRKVHCAAQEFNKDMVVYHLSQGLANKVKTTKEITQKGSPKVNGCKSVIQKLKPSQASIKQVKKLKAQRDKGEFGWRPLATKVSKVLRVKACLAPETVRRLCVEIKVKKL</sequence>
<evidence type="ECO:0000313" key="1">
    <source>
        <dbReference type="EMBL" id="CAJ1376320.1"/>
    </source>
</evidence>
<evidence type="ECO:0000313" key="2">
    <source>
        <dbReference type="EMBL" id="CAJ1400242.1"/>
    </source>
</evidence>